<dbReference type="FunFam" id="4.10.410.10:FF:000001">
    <property type="entry name" value="Amyloid beta A4 protein"/>
    <property type="match status" value="1"/>
</dbReference>
<dbReference type="InterPro" id="IPR036880">
    <property type="entry name" value="Kunitz_BPTI_sf"/>
</dbReference>
<dbReference type="PRINTS" id="PR00204">
    <property type="entry name" value="BETAAMYLOID"/>
</dbReference>
<evidence type="ECO:0000313" key="24">
    <source>
        <dbReference type="Proteomes" id="UP001108240"/>
    </source>
</evidence>
<evidence type="ECO:0000256" key="5">
    <source>
        <dbReference type="ARBA" id="ARBA00022723"/>
    </source>
</evidence>
<keyword evidence="9" id="KW-0186">Copper</keyword>
<dbReference type="Gene3D" id="2.30.29.30">
    <property type="entry name" value="Pleckstrin-homology domain (PH domain)/Phosphotyrosine-binding domain (PTB)"/>
    <property type="match status" value="1"/>
</dbReference>
<dbReference type="InterPro" id="IPR011178">
    <property type="entry name" value="Amyloid_glyco_Cu-bd"/>
</dbReference>
<comment type="similarity">
    <text evidence="15 16">Belongs to the APP family.</text>
</comment>
<evidence type="ECO:0000256" key="15">
    <source>
        <dbReference type="PROSITE-ProRule" id="PRU01217"/>
    </source>
</evidence>
<dbReference type="Pfam" id="PF12925">
    <property type="entry name" value="APP_E2"/>
    <property type="match status" value="1"/>
</dbReference>
<evidence type="ECO:0000256" key="13">
    <source>
        <dbReference type="ARBA" id="ARBA00023180"/>
    </source>
</evidence>
<dbReference type="InterPro" id="IPR011993">
    <property type="entry name" value="PH-like_dom_sf"/>
</dbReference>
<dbReference type="PROSITE" id="PS51869">
    <property type="entry name" value="APP_E1"/>
    <property type="match status" value="1"/>
</dbReference>
<dbReference type="SUPFAM" id="SSF109843">
    <property type="entry name" value="CAPPD, an extracellular domain of amyloid beta A4 protein"/>
    <property type="match status" value="1"/>
</dbReference>
<reference evidence="23" key="2">
    <citation type="submission" date="2025-09" db="UniProtKB">
        <authorList>
            <consortium name="Ensembl"/>
        </authorList>
    </citation>
    <scope>IDENTIFICATION</scope>
</reference>
<keyword evidence="17" id="KW-0175">Coiled coil</keyword>
<dbReference type="OMA" id="THRVQKC"/>
<evidence type="ECO:0000256" key="6">
    <source>
        <dbReference type="ARBA" id="ARBA00022729"/>
    </source>
</evidence>
<keyword evidence="3" id="KW-0646">Protease inhibitor</keyword>
<dbReference type="Pfam" id="PF10515">
    <property type="entry name" value="APP_amyloid"/>
    <property type="match status" value="1"/>
</dbReference>
<dbReference type="GO" id="GO:0043005">
    <property type="term" value="C:neuron projection"/>
    <property type="evidence" value="ECO:0007669"/>
    <property type="project" value="UniProtKB-ARBA"/>
</dbReference>
<feature type="signal peptide" evidence="19">
    <location>
        <begin position="1"/>
        <end position="25"/>
    </location>
</feature>
<feature type="coiled-coil region" evidence="17">
    <location>
        <begin position="537"/>
        <end position="564"/>
    </location>
</feature>
<dbReference type="GO" id="GO:0005886">
    <property type="term" value="C:plasma membrane"/>
    <property type="evidence" value="ECO:0007669"/>
    <property type="project" value="UniProtKB-SubCell"/>
</dbReference>
<keyword evidence="11 16" id="KW-0472">Membrane</keyword>
<dbReference type="GO" id="GO:0045121">
    <property type="term" value="C:membrane raft"/>
    <property type="evidence" value="ECO:0007669"/>
    <property type="project" value="TreeGrafter"/>
</dbReference>
<dbReference type="InterPro" id="IPR020901">
    <property type="entry name" value="Prtase_inh_Kunz-CS"/>
</dbReference>
<comment type="caution">
    <text evidence="15">Lacks conserved residue(s) required for the propagation of feature annotation.</text>
</comment>
<dbReference type="Pfam" id="PF03494">
    <property type="entry name" value="Beta-APP"/>
    <property type="match status" value="1"/>
</dbReference>
<dbReference type="InterPro" id="IPR008155">
    <property type="entry name" value="Amyloid_glyco"/>
</dbReference>
<dbReference type="GO" id="GO:0007409">
    <property type="term" value="P:axonogenesis"/>
    <property type="evidence" value="ECO:0007669"/>
    <property type="project" value="TreeGrafter"/>
</dbReference>
<dbReference type="GO" id="GO:0007417">
    <property type="term" value="P:central nervous system development"/>
    <property type="evidence" value="ECO:0007669"/>
    <property type="project" value="TreeGrafter"/>
</dbReference>
<evidence type="ECO:0000256" key="16">
    <source>
        <dbReference type="RuleBase" id="RU367156"/>
    </source>
</evidence>
<dbReference type="SUPFAM" id="SSF57362">
    <property type="entry name" value="BPTI-like"/>
    <property type="match status" value="1"/>
</dbReference>
<dbReference type="Proteomes" id="UP001108240">
    <property type="component" value="Unplaced"/>
</dbReference>
<protein>
    <recommendedName>
        <fullName evidence="2 16">Amyloid-beta A4 protein</fullName>
    </recommendedName>
</protein>
<dbReference type="PANTHER" id="PTHR23103">
    <property type="entry name" value="ALZHEIMER'S DISEASE BETA-AMYLOID RELATED"/>
    <property type="match status" value="1"/>
</dbReference>
<dbReference type="GeneTree" id="ENSGT00530000063252"/>
<dbReference type="GO" id="GO:0008201">
    <property type="term" value="F:heparin binding"/>
    <property type="evidence" value="ECO:0007669"/>
    <property type="project" value="UniProtKB-UniRule"/>
</dbReference>
<dbReference type="GO" id="GO:0004867">
    <property type="term" value="F:serine-type endopeptidase inhibitor activity"/>
    <property type="evidence" value="ECO:0007669"/>
    <property type="project" value="UniProtKB-KW"/>
</dbReference>
<dbReference type="SUPFAM" id="SSF56491">
    <property type="entry name" value="A heparin-binding domain"/>
    <property type="match status" value="1"/>
</dbReference>
<dbReference type="GO" id="GO:0005102">
    <property type="term" value="F:signaling receptor binding"/>
    <property type="evidence" value="ECO:0007669"/>
    <property type="project" value="TreeGrafter"/>
</dbReference>
<evidence type="ECO:0000259" key="21">
    <source>
        <dbReference type="PROSITE" id="PS51869"/>
    </source>
</evidence>
<dbReference type="GO" id="GO:0005798">
    <property type="term" value="C:Golgi-associated vesicle"/>
    <property type="evidence" value="ECO:0007669"/>
    <property type="project" value="UniProtKB-UniRule"/>
</dbReference>
<proteinExistence type="inferred from homology"/>
<feature type="disulfide bond" evidence="15">
    <location>
        <begin position="139"/>
        <end position="193"/>
    </location>
</feature>
<keyword evidence="7" id="KW-0722">Serine protease inhibitor</keyword>
<comment type="function">
    <text evidence="16">Functions as a cell surface receptor and performs physiological functions on the surface of neurons relevant to neurite growth, neuronal adhesion and axonogenesis.</text>
</comment>
<dbReference type="SMART" id="SM00131">
    <property type="entry name" value="KU"/>
    <property type="match status" value="1"/>
</dbReference>
<evidence type="ECO:0000256" key="14">
    <source>
        <dbReference type="ARBA" id="ARBA00053261"/>
    </source>
</evidence>
<accession>A0A8C1C2H8</accession>
<evidence type="ECO:0000256" key="4">
    <source>
        <dbReference type="ARBA" id="ARBA00022692"/>
    </source>
</evidence>
<dbReference type="PROSITE" id="PS00319">
    <property type="entry name" value="APP_CUBD"/>
    <property type="match status" value="1"/>
</dbReference>
<evidence type="ECO:0000256" key="11">
    <source>
        <dbReference type="ARBA" id="ARBA00023136"/>
    </source>
</evidence>
<keyword evidence="4 16" id="KW-0812">Transmembrane</keyword>
<dbReference type="GO" id="GO:0009986">
    <property type="term" value="C:cell surface"/>
    <property type="evidence" value="ECO:0007669"/>
    <property type="project" value="TreeGrafter"/>
</dbReference>
<evidence type="ECO:0000259" key="20">
    <source>
        <dbReference type="PROSITE" id="PS50279"/>
    </source>
</evidence>
<dbReference type="SMART" id="SM00006">
    <property type="entry name" value="A4_EXTRA"/>
    <property type="match status" value="1"/>
</dbReference>
<name>A0A8C1C2H8_CYPCA</name>
<feature type="region of interest" description="Disordered" evidence="18">
    <location>
        <begin position="589"/>
        <end position="633"/>
    </location>
</feature>
<dbReference type="Gene3D" id="6.10.250.1670">
    <property type="match status" value="1"/>
</dbReference>
<dbReference type="PROSITE" id="PS51870">
    <property type="entry name" value="APP_E2"/>
    <property type="match status" value="1"/>
</dbReference>
<dbReference type="Gene3D" id="4.10.410.10">
    <property type="entry name" value="Pancreatic trypsin inhibitor Kunitz domain"/>
    <property type="match status" value="1"/>
</dbReference>
<dbReference type="Gene3D" id="1.20.120.770">
    <property type="entry name" value="Amyloid precursor protein, E2 domain"/>
    <property type="match status" value="1"/>
</dbReference>
<dbReference type="PROSITE" id="PS00320">
    <property type="entry name" value="APP_INTRA"/>
    <property type="match status" value="1"/>
</dbReference>
<dbReference type="Gene3D" id="3.90.570.10">
    <property type="entry name" value="Amyloidogenic glycoprotein, heparin-binding domain"/>
    <property type="match status" value="1"/>
</dbReference>
<feature type="domain" description="E2" evidence="22">
    <location>
        <begin position="356"/>
        <end position="547"/>
    </location>
</feature>
<dbReference type="PANTHER" id="PTHR23103:SF7">
    <property type="entry name" value="AMYLOID-BETA PRECURSOR PROTEIN"/>
    <property type="match status" value="1"/>
</dbReference>
<feature type="domain" description="BPTI/Kunitz inhibitor" evidence="20">
    <location>
        <begin position="292"/>
        <end position="342"/>
    </location>
</feature>
<dbReference type="GO" id="GO:0046914">
    <property type="term" value="F:transition metal ion binding"/>
    <property type="evidence" value="ECO:0007669"/>
    <property type="project" value="InterPro"/>
</dbReference>
<evidence type="ECO:0000259" key="22">
    <source>
        <dbReference type="PROSITE" id="PS51870"/>
    </source>
</evidence>
<dbReference type="InterPro" id="IPR036176">
    <property type="entry name" value="E2_sf"/>
</dbReference>
<feature type="disulfide bond" evidence="15">
    <location>
        <begin position="104"/>
        <end position="111"/>
    </location>
</feature>
<keyword evidence="12 15" id="KW-1015">Disulfide bond</keyword>
<sequence length="735" mass="82686">MLVNVSTPASGMCLTLLLSVGGVASVPSDSGTGLLAEPQVAMFCGKPNMHINVQTGKWEPDPSGSKSCIGTKEGILQYCQEVYPELQITNVVEANQPVSIWDWCKKGRKQCRSHMHIVVPYRCLVGEFVSDALLVPDKCKFLHQERMDMCESHLHWHTVAKESCGDRSMNLHDYGMLLPCGIDRFRGVEFVCCPAEAEKESDSAAAEEDDSDVWWGGAENDYSDNSMTRDAGSEPAVVEDDEDPDEEEELLDKDQDGDGDEDVDEEERQSISVAMTTTTTTESVEEVVREVCLASAETGPCRATLTRWYFVREEGRCAPFIYGGCGGNRNNFESEEYCLSVCSGVLPTPSSSPPDAVDRYLETPADENEHTHFLKAKESLEAKHREHMSQVMREWEEAERQAKSLPRNDKKAVIQHFQEKVEALEQEAASERQQLVETHMARVEALLNDRRRLALESYLSALQADPPRPRHVFSLLKKYVRAEQKDRQHTLKHFEHVRMVDPKKAAQIRPQVLTHLRVIEERMNQSLGLLYNVPGVTEDIQDQVELLQREQQEMSAQLANLQSDLRVSYGNDALMPDSTDSLDLLPSEDTQGFIHPESFNQPNTQNQVEPVDARPVPDRGLPTRPVSGLKPDDVPELRMEAEERHSEVYHQKLVFFAEDVSSNKGAIIGLMVGGVVIATIIVITLVMLRKKQYTSIHHGIIEVDAAVTPEDPHLSKMQQNGYENPTYKFFELMHN</sequence>
<evidence type="ECO:0000256" key="19">
    <source>
        <dbReference type="SAM" id="SignalP"/>
    </source>
</evidence>
<dbReference type="PROSITE" id="PS50279">
    <property type="entry name" value="BPTI_KUNITZ_2"/>
    <property type="match status" value="1"/>
</dbReference>
<dbReference type="Pfam" id="PF02177">
    <property type="entry name" value="APP_N"/>
    <property type="match status" value="1"/>
</dbReference>
<dbReference type="FunFam" id="3.30.1490.140:FF:000001">
    <property type="entry name" value="Amyloid beta (A4) protein b"/>
    <property type="match status" value="1"/>
</dbReference>
<evidence type="ECO:0000256" key="10">
    <source>
        <dbReference type="ARBA" id="ARBA00023087"/>
    </source>
</evidence>
<evidence type="ECO:0000256" key="18">
    <source>
        <dbReference type="SAM" id="MobiDB-lite"/>
    </source>
</evidence>
<dbReference type="PROSITE" id="PS00280">
    <property type="entry name" value="BPTI_KUNITZ_1"/>
    <property type="match status" value="1"/>
</dbReference>
<evidence type="ECO:0000256" key="8">
    <source>
        <dbReference type="ARBA" id="ARBA00022989"/>
    </source>
</evidence>
<feature type="region of interest" description="Disordered" evidence="18">
    <location>
        <begin position="199"/>
        <end position="271"/>
    </location>
</feature>
<organism evidence="23 24">
    <name type="scientific">Cyprinus carpio carpio</name>
    <dbReference type="NCBI Taxonomy" id="630221"/>
    <lineage>
        <taxon>Eukaryota</taxon>
        <taxon>Metazoa</taxon>
        <taxon>Chordata</taxon>
        <taxon>Craniata</taxon>
        <taxon>Vertebrata</taxon>
        <taxon>Euteleostomi</taxon>
        <taxon>Actinopterygii</taxon>
        <taxon>Neopterygii</taxon>
        <taxon>Teleostei</taxon>
        <taxon>Ostariophysi</taxon>
        <taxon>Cypriniformes</taxon>
        <taxon>Cyprinidae</taxon>
        <taxon>Cyprininae</taxon>
        <taxon>Cyprinus</taxon>
    </lineage>
</organism>
<evidence type="ECO:0000313" key="23">
    <source>
        <dbReference type="Ensembl" id="ENSCCRP00000041064.2"/>
    </source>
</evidence>
<keyword evidence="6 19" id="KW-0732">Signal</keyword>
<evidence type="ECO:0000256" key="1">
    <source>
        <dbReference type="ARBA" id="ARBA00004479"/>
    </source>
</evidence>
<dbReference type="PRINTS" id="PR00759">
    <property type="entry name" value="BASICPTASE"/>
</dbReference>
<dbReference type="GO" id="GO:0005769">
    <property type="term" value="C:early endosome"/>
    <property type="evidence" value="ECO:0007669"/>
    <property type="project" value="TreeGrafter"/>
</dbReference>
<dbReference type="Ensembl" id="ENSCCRT00000044516.2">
    <property type="protein sequence ID" value="ENSCCRP00000041064.2"/>
    <property type="gene ID" value="ENSCCRG00000021887.2"/>
</dbReference>
<feature type="domain" description="E1" evidence="21">
    <location>
        <begin position="34"/>
        <end position="195"/>
    </location>
</feature>
<evidence type="ECO:0000256" key="3">
    <source>
        <dbReference type="ARBA" id="ARBA00022690"/>
    </source>
</evidence>
<feature type="disulfide bond" evidence="15">
    <location>
        <begin position="164"/>
        <end position="192"/>
    </location>
</feature>
<evidence type="ECO:0000256" key="12">
    <source>
        <dbReference type="ARBA" id="ARBA00023157"/>
    </source>
</evidence>
<evidence type="ECO:0000256" key="17">
    <source>
        <dbReference type="SAM" id="Coils"/>
    </source>
</evidence>
<evidence type="ECO:0000256" key="9">
    <source>
        <dbReference type="ARBA" id="ARBA00023008"/>
    </source>
</evidence>
<dbReference type="PRINTS" id="PR00203">
    <property type="entry name" value="AMYLOIDA4"/>
</dbReference>
<dbReference type="Pfam" id="PF00014">
    <property type="entry name" value="Kunitz_BPTI"/>
    <property type="match status" value="1"/>
</dbReference>
<dbReference type="GO" id="GO:0051246">
    <property type="term" value="P:regulation of protein metabolic process"/>
    <property type="evidence" value="ECO:0007669"/>
    <property type="project" value="UniProtKB-ARBA"/>
</dbReference>
<comment type="function">
    <text evidence="14">Functional neuronal receptor which couples to intracellular signaling pathway through the GTP-binding protein G(O).</text>
</comment>
<keyword evidence="8 16" id="KW-1133">Transmembrane helix</keyword>
<feature type="disulfide bond" evidence="15">
    <location>
        <begin position="150"/>
        <end position="180"/>
    </location>
</feature>
<dbReference type="InterPro" id="IPR002223">
    <property type="entry name" value="Kunitz_BPTI"/>
</dbReference>
<dbReference type="GO" id="GO:0005794">
    <property type="term" value="C:Golgi apparatus"/>
    <property type="evidence" value="ECO:0007669"/>
    <property type="project" value="TreeGrafter"/>
</dbReference>
<dbReference type="Gene3D" id="3.30.1490.140">
    <property type="entry name" value="Amyloidogenic glycoprotein, copper-binding domain"/>
    <property type="match status" value="1"/>
</dbReference>
<dbReference type="InterPro" id="IPR019745">
    <property type="entry name" value="Amyloid_glyco_intracell_CS"/>
</dbReference>
<evidence type="ECO:0000256" key="2">
    <source>
        <dbReference type="ARBA" id="ARBA00016844"/>
    </source>
</evidence>
<dbReference type="InterPro" id="IPR015849">
    <property type="entry name" value="Amyloid_glyco_heparin-bd"/>
</dbReference>
<keyword evidence="13" id="KW-0325">Glycoprotein</keyword>
<comment type="subcellular location">
    <subcellularLocation>
        <location evidence="16">Cell membrane</location>
        <topology evidence="16">Single-pass type I membrane protein</topology>
    </subcellularLocation>
    <subcellularLocation>
        <location evidence="1">Membrane</location>
        <topology evidence="1">Single-pass type I membrane protein</topology>
    </subcellularLocation>
</comment>
<keyword evidence="16" id="KW-1003">Cell membrane</keyword>
<feature type="compositionally biased region" description="Acidic residues" evidence="18">
    <location>
        <begin position="237"/>
        <end position="267"/>
    </location>
</feature>
<feature type="chain" id="PRO_5039902612" description="Amyloid-beta A4 protein" evidence="19">
    <location>
        <begin position="26"/>
        <end position="735"/>
    </location>
</feature>
<dbReference type="InterPro" id="IPR036454">
    <property type="entry name" value="Amyloid_glyco_heparin-bd_sf"/>
</dbReference>
<dbReference type="InterPro" id="IPR036669">
    <property type="entry name" value="Amyloid_Cu-bd_sf"/>
</dbReference>
<dbReference type="FunFam" id="1.20.120.770:FF:000001">
    <property type="entry name" value="Amyloid beta A4 protein-like isoform 1"/>
    <property type="match status" value="1"/>
</dbReference>
<feature type="region of interest" description="CuBD subdomain" evidence="15">
    <location>
        <begin position="137"/>
        <end position="195"/>
    </location>
</feature>
<dbReference type="AlphaFoldDB" id="A0A8C1C2H8"/>
<dbReference type="InterPro" id="IPR019744">
    <property type="entry name" value="APP_CUBD_CS"/>
</dbReference>
<keyword evidence="5" id="KW-0479">Metal-binding</keyword>
<feature type="region of interest" description="GFLD subdomain" evidence="15">
    <location>
        <begin position="34"/>
        <end position="129"/>
    </location>
</feature>
<evidence type="ECO:0000256" key="7">
    <source>
        <dbReference type="ARBA" id="ARBA00022900"/>
    </source>
</evidence>
<dbReference type="GO" id="GO:0010604">
    <property type="term" value="P:positive regulation of macromolecule metabolic process"/>
    <property type="evidence" value="ECO:0007669"/>
    <property type="project" value="UniProtKB-ARBA"/>
</dbReference>
<keyword evidence="10 16" id="KW-0034">Amyloid</keyword>
<dbReference type="InterPro" id="IPR024329">
    <property type="entry name" value="Amyloid_glyco_E2_domain"/>
</dbReference>
<keyword evidence="24" id="KW-1185">Reference proteome</keyword>
<feature type="transmembrane region" description="Helical" evidence="16">
    <location>
        <begin position="666"/>
        <end position="688"/>
    </location>
</feature>
<dbReference type="InterPro" id="IPR013803">
    <property type="entry name" value="Amyloid_glyco_Abeta"/>
</dbReference>
<dbReference type="GO" id="GO:0030546">
    <property type="term" value="F:signaling receptor activator activity"/>
    <property type="evidence" value="ECO:0007669"/>
    <property type="project" value="TreeGrafter"/>
</dbReference>
<feature type="compositionally biased region" description="Polar residues" evidence="18">
    <location>
        <begin position="598"/>
        <end position="608"/>
    </location>
</feature>
<dbReference type="Pfam" id="PF12924">
    <property type="entry name" value="APP_Cu_bd"/>
    <property type="match status" value="1"/>
</dbReference>
<dbReference type="SUPFAM" id="SSF89811">
    <property type="entry name" value="Amyloid beta a4 protein copper binding domain (domain 2)"/>
    <property type="match status" value="1"/>
</dbReference>
<dbReference type="InterPro" id="IPR019543">
    <property type="entry name" value="APP_amyloid_C"/>
</dbReference>
<feature type="coiled-coil region" evidence="17">
    <location>
        <begin position="407"/>
        <end position="441"/>
    </location>
</feature>
<dbReference type="GO" id="GO:0099503">
    <property type="term" value="C:secretory vesicle"/>
    <property type="evidence" value="ECO:0007669"/>
    <property type="project" value="UniProtKB-ARBA"/>
</dbReference>
<dbReference type="CDD" id="cd22607">
    <property type="entry name" value="Kunitz_ABPP-like"/>
    <property type="match status" value="1"/>
</dbReference>
<reference evidence="23" key="1">
    <citation type="submission" date="2025-08" db="UniProtKB">
        <authorList>
            <consortium name="Ensembl"/>
        </authorList>
    </citation>
    <scope>IDENTIFICATION</scope>
</reference>
<dbReference type="InterPro" id="IPR008154">
    <property type="entry name" value="Amyloid_glyco_extra"/>
</dbReference>
<feature type="disulfide bond" evidence="15">
    <location>
        <begin position="79"/>
        <end position="123"/>
    </location>
</feature>
<dbReference type="FunFam" id="3.90.570.10:FF:000001">
    <property type="entry name" value="Amyloid beta A4 protein"/>
    <property type="match status" value="1"/>
</dbReference>